<dbReference type="PANTHER" id="PTHR30411">
    <property type="entry name" value="CYTOPLASMIC PROTEIN"/>
    <property type="match status" value="1"/>
</dbReference>
<dbReference type="Gene3D" id="3.90.960.10">
    <property type="entry name" value="YbaK/aminoacyl-tRNA synthetase-associated domain"/>
    <property type="match status" value="1"/>
</dbReference>
<name>A0A1M6FB70_9CLOT</name>
<dbReference type="STRING" id="1121302.SAMN02745163_01085"/>
<dbReference type="CDD" id="cd04332">
    <property type="entry name" value="YbaK_like"/>
    <property type="match status" value="1"/>
</dbReference>
<dbReference type="InterPro" id="IPR007214">
    <property type="entry name" value="YbaK/aa-tRNA-synth-assoc-dom"/>
</dbReference>
<dbReference type="AlphaFoldDB" id="A0A1M6FB70"/>
<feature type="domain" description="YbaK/aminoacyl-tRNA synthetase-associated" evidence="1">
    <location>
        <begin position="22"/>
        <end position="138"/>
    </location>
</feature>
<dbReference type="SUPFAM" id="SSF55826">
    <property type="entry name" value="YbaK/ProRS associated domain"/>
    <property type="match status" value="1"/>
</dbReference>
<dbReference type="Pfam" id="PF04073">
    <property type="entry name" value="tRNA_edit"/>
    <property type="match status" value="1"/>
</dbReference>
<proteinExistence type="predicted"/>
<sequence length="147" mass="16659">METIRNILIKSGYLFEFIYNEKPIYIAQDGVDYFKIDINQTAATLILYTEKGFYALVTSGGGSRVDFRVIKKELNCKNIRLATKEEVKEVTNFSVGTVPLFNLSLPYIVDKRLIEFPFIYGGSGDLDFTLKVDPQALLSLNDVVMLL</sequence>
<organism evidence="2 3">
    <name type="scientific">Clostridium cavendishii DSM 21758</name>
    <dbReference type="NCBI Taxonomy" id="1121302"/>
    <lineage>
        <taxon>Bacteria</taxon>
        <taxon>Bacillati</taxon>
        <taxon>Bacillota</taxon>
        <taxon>Clostridia</taxon>
        <taxon>Eubacteriales</taxon>
        <taxon>Clostridiaceae</taxon>
        <taxon>Clostridium</taxon>
    </lineage>
</organism>
<dbReference type="Proteomes" id="UP000184310">
    <property type="component" value="Unassembled WGS sequence"/>
</dbReference>
<evidence type="ECO:0000259" key="1">
    <source>
        <dbReference type="Pfam" id="PF04073"/>
    </source>
</evidence>
<dbReference type="RefSeq" id="WP_072985649.1">
    <property type="nucleotide sequence ID" value="NZ_FQZB01000005.1"/>
</dbReference>
<dbReference type="PANTHER" id="PTHR30411:SF1">
    <property type="entry name" value="CYTOPLASMIC PROTEIN"/>
    <property type="match status" value="1"/>
</dbReference>
<reference evidence="2 3" key="1">
    <citation type="submission" date="2016-11" db="EMBL/GenBank/DDBJ databases">
        <authorList>
            <person name="Jaros S."/>
            <person name="Januszkiewicz K."/>
            <person name="Wedrychowicz H."/>
        </authorList>
    </citation>
    <scope>NUCLEOTIDE SEQUENCE [LARGE SCALE GENOMIC DNA]</scope>
    <source>
        <strain evidence="2 3">DSM 21758</strain>
    </source>
</reference>
<dbReference type="GO" id="GO:0002161">
    <property type="term" value="F:aminoacyl-tRNA deacylase activity"/>
    <property type="evidence" value="ECO:0007669"/>
    <property type="project" value="InterPro"/>
</dbReference>
<dbReference type="OrthoDB" id="1099907at2"/>
<evidence type="ECO:0000313" key="2">
    <source>
        <dbReference type="EMBL" id="SHI94915.1"/>
    </source>
</evidence>
<dbReference type="EMBL" id="FQZB01000005">
    <property type="protein sequence ID" value="SHI94915.1"/>
    <property type="molecule type" value="Genomic_DNA"/>
</dbReference>
<dbReference type="InterPro" id="IPR036754">
    <property type="entry name" value="YbaK/aa-tRNA-synt-asso_dom_sf"/>
</dbReference>
<evidence type="ECO:0000313" key="3">
    <source>
        <dbReference type="Proteomes" id="UP000184310"/>
    </source>
</evidence>
<accession>A0A1M6FB70</accession>
<gene>
    <name evidence="2" type="ORF">SAMN02745163_01085</name>
</gene>
<protein>
    <submittedName>
        <fullName evidence="2">Aminoacyl-tRNA editing domain-containing protein</fullName>
    </submittedName>
</protein>
<keyword evidence="3" id="KW-1185">Reference proteome</keyword>